<feature type="transmembrane region" description="Helical" evidence="9">
    <location>
        <begin position="41"/>
        <end position="60"/>
    </location>
</feature>
<evidence type="ECO:0000313" key="11">
    <source>
        <dbReference type="Proteomes" id="UP001500957"/>
    </source>
</evidence>
<evidence type="ECO:0000256" key="1">
    <source>
        <dbReference type="ARBA" id="ARBA00004651"/>
    </source>
</evidence>
<comment type="caution">
    <text evidence="10">The sequence shown here is derived from an EMBL/GenBank/DDBJ whole genome shotgun (WGS) entry which is preliminary data.</text>
</comment>
<dbReference type="Proteomes" id="UP001500957">
    <property type="component" value="Unassembled WGS sequence"/>
</dbReference>
<evidence type="ECO:0008006" key="12">
    <source>
        <dbReference type="Google" id="ProtNLM"/>
    </source>
</evidence>
<protein>
    <recommendedName>
        <fullName evidence="12">Branched-chain amino acid ABC transporter permease</fullName>
    </recommendedName>
</protein>
<comment type="similarity">
    <text evidence="8">Belongs to the binding-protein-dependent transport system permease family. LivHM subfamily.</text>
</comment>
<proteinExistence type="inferred from homology"/>
<feature type="transmembrane region" description="Helical" evidence="9">
    <location>
        <begin position="66"/>
        <end position="89"/>
    </location>
</feature>
<sequence>MLGIDPNPDLFGPALVIGLANAGIFSVLAIALVLTYRISRTIGFVHYGIAVVGAYGYYHFTVEYTMPGWMALIALMGIGAGVGAAYGLVMMNSRIAFLPPLTLSTVSIAAMLIIGAVATENFPVAPDVAISASPFGESSFRVWGFNVTAHRFACLVISLVLVALVSLYLNHTRAGVNVRAISDDVEAARWSGIRLYRIGVGSYAAAGAMSALAGALLAPLAGTDLSAILLVFFRALTVAVVGAFSSPGLALFGAIVLSTIDSFASTSALGEINPATREGMIFAAMVITALAVAGWRSRSSPRSVWTVRT</sequence>
<dbReference type="InterPro" id="IPR052157">
    <property type="entry name" value="BCAA_transport_permease"/>
</dbReference>
<feature type="transmembrane region" description="Helical" evidence="9">
    <location>
        <begin position="198"/>
        <end position="221"/>
    </location>
</feature>
<feature type="transmembrane region" description="Helical" evidence="9">
    <location>
        <begin position="149"/>
        <end position="169"/>
    </location>
</feature>
<organism evidence="10 11">
    <name type="scientific">Sporichthya brevicatena</name>
    <dbReference type="NCBI Taxonomy" id="171442"/>
    <lineage>
        <taxon>Bacteria</taxon>
        <taxon>Bacillati</taxon>
        <taxon>Actinomycetota</taxon>
        <taxon>Actinomycetes</taxon>
        <taxon>Sporichthyales</taxon>
        <taxon>Sporichthyaceae</taxon>
        <taxon>Sporichthya</taxon>
    </lineage>
</organism>
<keyword evidence="3" id="KW-1003">Cell membrane</keyword>
<reference evidence="10 11" key="1">
    <citation type="journal article" date="2019" name="Int. J. Syst. Evol. Microbiol.">
        <title>The Global Catalogue of Microorganisms (GCM) 10K type strain sequencing project: providing services to taxonomists for standard genome sequencing and annotation.</title>
        <authorList>
            <consortium name="The Broad Institute Genomics Platform"/>
            <consortium name="The Broad Institute Genome Sequencing Center for Infectious Disease"/>
            <person name="Wu L."/>
            <person name="Ma J."/>
        </authorList>
    </citation>
    <scope>NUCLEOTIDE SEQUENCE [LARGE SCALE GENOMIC DNA]</scope>
    <source>
        <strain evidence="10 11">JCM 10671</strain>
    </source>
</reference>
<accession>A0ABN1GZB7</accession>
<feature type="transmembrane region" description="Helical" evidence="9">
    <location>
        <begin position="227"/>
        <end position="257"/>
    </location>
</feature>
<feature type="transmembrane region" description="Helical" evidence="9">
    <location>
        <begin position="96"/>
        <end position="118"/>
    </location>
</feature>
<dbReference type="InterPro" id="IPR001851">
    <property type="entry name" value="ABC_transp_permease"/>
</dbReference>
<evidence type="ECO:0000256" key="8">
    <source>
        <dbReference type="ARBA" id="ARBA00037998"/>
    </source>
</evidence>
<dbReference type="PANTHER" id="PTHR11795">
    <property type="entry name" value="BRANCHED-CHAIN AMINO ACID TRANSPORT SYSTEM PERMEASE PROTEIN LIVH"/>
    <property type="match status" value="1"/>
</dbReference>
<dbReference type="RefSeq" id="WP_344606018.1">
    <property type="nucleotide sequence ID" value="NZ_BAAAHE010000024.1"/>
</dbReference>
<keyword evidence="2" id="KW-0813">Transport</keyword>
<dbReference type="CDD" id="cd06582">
    <property type="entry name" value="TM_PBP1_LivH_like"/>
    <property type="match status" value="1"/>
</dbReference>
<dbReference type="Pfam" id="PF02653">
    <property type="entry name" value="BPD_transp_2"/>
    <property type="match status" value="1"/>
</dbReference>
<dbReference type="EMBL" id="BAAAHE010000024">
    <property type="protein sequence ID" value="GAA0624413.1"/>
    <property type="molecule type" value="Genomic_DNA"/>
</dbReference>
<evidence type="ECO:0000256" key="5">
    <source>
        <dbReference type="ARBA" id="ARBA00022970"/>
    </source>
</evidence>
<keyword evidence="11" id="KW-1185">Reference proteome</keyword>
<comment type="subcellular location">
    <subcellularLocation>
        <location evidence="1">Cell membrane</location>
        <topology evidence="1">Multi-pass membrane protein</topology>
    </subcellularLocation>
</comment>
<feature type="transmembrane region" description="Helical" evidence="9">
    <location>
        <begin position="278"/>
        <end position="295"/>
    </location>
</feature>
<keyword evidence="7 9" id="KW-0472">Membrane</keyword>
<name>A0ABN1GZB7_9ACTN</name>
<feature type="transmembrane region" description="Helical" evidence="9">
    <location>
        <begin position="12"/>
        <end position="34"/>
    </location>
</feature>
<keyword evidence="4 9" id="KW-0812">Transmembrane</keyword>
<dbReference type="PANTHER" id="PTHR11795:SF445">
    <property type="entry name" value="AMINO ACID ABC TRANSPORTER PERMEASE PROTEIN"/>
    <property type="match status" value="1"/>
</dbReference>
<keyword evidence="6 9" id="KW-1133">Transmembrane helix</keyword>
<evidence type="ECO:0000256" key="3">
    <source>
        <dbReference type="ARBA" id="ARBA00022475"/>
    </source>
</evidence>
<keyword evidence="5" id="KW-0029">Amino-acid transport</keyword>
<evidence type="ECO:0000313" key="10">
    <source>
        <dbReference type="EMBL" id="GAA0624413.1"/>
    </source>
</evidence>
<evidence type="ECO:0000256" key="6">
    <source>
        <dbReference type="ARBA" id="ARBA00022989"/>
    </source>
</evidence>
<evidence type="ECO:0000256" key="4">
    <source>
        <dbReference type="ARBA" id="ARBA00022692"/>
    </source>
</evidence>
<evidence type="ECO:0000256" key="2">
    <source>
        <dbReference type="ARBA" id="ARBA00022448"/>
    </source>
</evidence>
<evidence type="ECO:0000256" key="7">
    <source>
        <dbReference type="ARBA" id="ARBA00023136"/>
    </source>
</evidence>
<evidence type="ECO:0000256" key="9">
    <source>
        <dbReference type="SAM" id="Phobius"/>
    </source>
</evidence>
<gene>
    <name evidence="10" type="ORF">GCM10009547_29430</name>
</gene>